<sequence>MFSAPVLWILIGLLGLSVKSASGGVLHHYPHDTISSCSTMTTITQPTTYNISTSIPLYSTVTLNSTITVSVPETVTISIPETITPITTTYYPTVVPTASVTTVVVPTTITPSVSYSTYISTLTPSENEECPTTCSVVASTVRLFFWPTSNHYTYPSTYVSAGLYYTFTSPSVYLVINTIYGTNSLGRAGPSGTSEVFALDLDQVSTIIPREQITQQLTLNDLRTDCPQSEDPEVIATTIPDGHCDFSLLAPEPVKQWALPCNACGRLGLFDPPYAIPPLDGGIIGTTTTTTNVKTTILASTTSPSSGPTTSIVTATSTTSITQTTETGVISSTSDPTIVSSTPITNPTTVPTASASRVTGICAAAWLLVTFFVIFYL</sequence>
<evidence type="ECO:0000256" key="2">
    <source>
        <dbReference type="SAM" id="SignalP"/>
    </source>
</evidence>
<keyword evidence="4" id="KW-1185">Reference proteome</keyword>
<dbReference type="Proteomes" id="UP000481858">
    <property type="component" value="Unassembled WGS sequence"/>
</dbReference>
<dbReference type="InParanoid" id="A0A7C8IPN7"/>
<comment type="caution">
    <text evidence="3">The sequence shown here is derived from an EMBL/GenBank/DDBJ whole genome shotgun (WGS) entry which is preliminary data.</text>
</comment>
<evidence type="ECO:0000256" key="1">
    <source>
        <dbReference type="SAM" id="Phobius"/>
    </source>
</evidence>
<reference evidence="3 4" key="1">
    <citation type="submission" date="2019-12" db="EMBL/GenBank/DDBJ databases">
        <title>Draft genome sequence of the ascomycete Xylaria multiplex DSM 110363.</title>
        <authorList>
            <person name="Buettner E."/>
            <person name="Kellner H."/>
        </authorList>
    </citation>
    <scope>NUCLEOTIDE SEQUENCE [LARGE SCALE GENOMIC DNA]</scope>
    <source>
        <strain evidence="3 4">DSM 110363</strain>
    </source>
</reference>
<proteinExistence type="predicted"/>
<accession>A0A7C8IPN7</accession>
<name>A0A7C8IPN7_9PEZI</name>
<evidence type="ECO:0000313" key="3">
    <source>
        <dbReference type="EMBL" id="KAF2969086.1"/>
    </source>
</evidence>
<feature type="signal peptide" evidence="2">
    <location>
        <begin position="1"/>
        <end position="23"/>
    </location>
</feature>
<keyword evidence="1" id="KW-0472">Membrane</keyword>
<evidence type="ECO:0000313" key="4">
    <source>
        <dbReference type="Proteomes" id="UP000481858"/>
    </source>
</evidence>
<feature type="transmembrane region" description="Helical" evidence="1">
    <location>
        <begin position="358"/>
        <end position="376"/>
    </location>
</feature>
<dbReference type="EMBL" id="WUBL01000041">
    <property type="protein sequence ID" value="KAF2969086.1"/>
    <property type="molecule type" value="Genomic_DNA"/>
</dbReference>
<feature type="chain" id="PRO_5029003020" evidence="2">
    <location>
        <begin position="24"/>
        <end position="377"/>
    </location>
</feature>
<organism evidence="3 4">
    <name type="scientific">Xylaria multiplex</name>
    <dbReference type="NCBI Taxonomy" id="323545"/>
    <lineage>
        <taxon>Eukaryota</taxon>
        <taxon>Fungi</taxon>
        <taxon>Dikarya</taxon>
        <taxon>Ascomycota</taxon>
        <taxon>Pezizomycotina</taxon>
        <taxon>Sordariomycetes</taxon>
        <taxon>Xylariomycetidae</taxon>
        <taxon>Xylariales</taxon>
        <taxon>Xylariaceae</taxon>
        <taxon>Xylaria</taxon>
    </lineage>
</organism>
<gene>
    <name evidence="3" type="ORF">GQX73_g4480</name>
</gene>
<dbReference type="OrthoDB" id="3944128at2759"/>
<keyword evidence="1" id="KW-1133">Transmembrane helix</keyword>
<dbReference type="AlphaFoldDB" id="A0A7C8IPN7"/>
<keyword evidence="2" id="KW-0732">Signal</keyword>
<protein>
    <submittedName>
        <fullName evidence="3">Uncharacterized protein</fullName>
    </submittedName>
</protein>
<keyword evidence="1" id="KW-0812">Transmembrane</keyword>